<dbReference type="STRING" id="1246581.A0A2H9TFJ4"/>
<evidence type="ECO:0000256" key="1">
    <source>
        <dbReference type="ARBA" id="ARBA00004125"/>
    </source>
</evidence>
<gene>
    <name evidence="14" type="ORF">PSACC_03639</name>
</gene>
<dbReference type="PANTHER" id="PTHR11216:SF31">
    <property type="entry name" value="AT21416P"/>
    <property type="match status" value="1"/>
</dbReference>
<dbReference type="SMART" id="SM00054">
    <property type="entry name" value="EFh"/>
    <property type="match status" value="1"/>
</dbReference>
<evidence type="ECO:0000256" key="8">
    <source>
        <dbReference type="ARBA" id="ARBA00022837"/>
    </source>
</evidence>
<evidence type="ECO:0000256" key="3">
    <source>
        <dbReference type="ARBA" id="ARBA00022475"/>
    </source>
</evidence>
<feature type="domain" description="EH" evidence="11">
    <location>
        <begin position="427"/>
        <end position="515"/>
    </location>
</feature>
<dbReference type="GO" id="GO:0005509">
    <property type="term" value="F:calcium ion binding"/>
    <property type="evidence" value="ECO:0007669"/>
    <property type="project" value="InterPro"/>
</dbReference>
<evidence type="ECO:0000313" key="15">
    <source>
        <dbReference type="Proteomes" id="UP000240830"/>
    </source>
</evidence>
<dbReference type="GO" id="GO:0005524">
    <property type="term" value="F:ATP binding"/>
    <property type="evidence" value="ECO:0007669"/>
    <property type="project" value="UniProtKB-KW"/>
</dbReference>
<keyword evidence="5" id="KW-0479">Metal-binding</keyword>
<dbReference type="InterPro" id="IPR045063">
    <property type="entry name" value="Dynamin_N"/>
</dbReference>
<dbReference type="InterPro" id="IPR002048">
    <property type="entry name" value="EF_hand_dom"/>
</dbReference>
<evidence type="ECO:0000256" key="2">
    <source>
        <dbReference type="ARBA" id="ARBA00004413"/>
    </source>
</evidence>
<dbReference type="InterPro" id="IPR018247">
    <property type="entry name" value="EF_Hand_1_Ca_BS"/>
</dbReference>
<accession>A0A2H9TFJ4</accession>
<dbReference type="CDD" id="cd09913">
    <property type="entry name" value="EHD"/>
    <property type="match status" value="1"/>
</dbReference>
<dbReference type="GO" id="GO:0006897">
    <property type="term" value="P:endocytosis"/>
    <property type="evidence" value="ECO:0007669"/>
    <property type="project" value="TreeGrafter"/>
</dbReference>
<keyword evidence="10" id="KW-0472">Membrane</keyword>
<dbReference type="InterPro" id="IPR027417">
    <property type="entry name" value="P-loop_NTPase"/>
</dbReference>
<name>A0A2H9TFJ4_9FUNG</name>
<dbReference type="Gene3D" id="3.40.50.300">
    <property type="entry name" value="P-loop containing nucleotide triphosphate hydrolases"/>
    <property type="match status" value="1"/>
</dbReference>
<dbReference type="PROSITE" id="PS00018">
    <property type="entry name" value="EF_HAND_1"/>
    <property type="match status" value="1"/>
</dbReference>
<proteinExistence type="predicted"/>
<feature type="domain" description="Dynamin-type G" evidence="13">
    <location>
        <begin position="48"/>
        <end position="292"/>
    </location>
</feature>
<dbReference type="SMART" id="SM00027">
    <property type="entry name" value="EH"/>
    <property type="match status" value="1"/>
</dbReference>
<comment type="subcellular location">
    <subcellularLocation>
        <location evidence="2">Cell membrane</location>
        <topology evidence="2">Peripheral membrane protein</topology>
        <orientation evidence="2">Cytoplasmic side</orientation>
    </subcellularLocation>
    <subcellularLocation>
        <location evidence="1">Endosome membrane</location>
        <topology evidence="1">Peripheral membrane protein</topology>
        <orientation evidence="1">Cytoplasmic side</orientation>
    </subcellularLocation>
</comment>
<comment type="caution">
    <text evidence="14">The sequence shown here is derived from an EMBL/GenBank/DDBJ whole genome shotgun (WGS) entry which is preliminary data.</text>
</comment>
<evidence type="ECO:0000256" key="6">
    <source>
        <dbReference type="ARBA" id="ARBA00022741"/>
    </source>
</evidence>
<dbReference type="PROSITE" id="PS51718">
    <property type="entry name" value="G_DYNAMIN_2"/>
    <property type="match status" value="1"/>
</dbReference>
<dbReference type="InterPro" id="IPR030381">
    <property type="entry name" value="G_DYNAMIN_dom"/>
</dbReference>
<evidence type="ECO:0000256" key="5">
    <source>
        <dbReference type="ARBA" id="ARBA00022723"/>
    </source>
</evidence>
<evidence type="ECO:0000256" key="4">
    <source>
        <dbReference type="ARBA" id="ARBA00022553"/>
    </source>
</evidence>
<dbReference type="Pfam" id="PF12763">
    <property type="entry name" value="EH"/>
    <property type="match status" value="1"/>
</dbReference>
<dbReference type="SUPFAM" id="SSF52540">
    <property type="entry name" value="P-loop containing nucleoside triphosphate hydrolases"/>
    <property type="match status" value="1"/>
</dbReference>
<evidence type="ECO:0000313" key="14">
    <source>
        <dbReference type="EMBL" id="PJF16544.1"/>
    </source>
</evidence>
<reference evidence="14 15" key="1">
    <citation type="submission" date="2016-10" db="EMBL/GenBank/DDBJ databases">
        <title>The genome of Paramicrosporidium saccamoebae is the missing link in understanding Cryptomycota and Microsporidia evolution.</title>
        <authorList>
            <person name="Quandt C.A."/>
            <person name="Beaudet D."/>
            <person name="Corsaro D."/>
            <person name="Michel R."/>
            <person name="Corradi N."/>
            <person name="James T."/>
        </authorList>
    </citation>
    <scope>NUCLEOTIDE SEQUENCE [LARGE SCALE GENOMIC DNA]</scope>
    <source>
        <strain evidence="14 15">KSL3</strain>
    </source>
</reference>
<dbReference type="Gene3D" id="1.10.268.20">
    <property type="match status" value="1"/>
</dbReference>
<sequence>MVGSKGREKKSASLLSGLQDIYKRKIFPVESSFRYDAFFTPLLSDNEIQAKPMVLLLGQYSTGKTTFIQSLLGREYPGGRIGPEPTTDRFVAVMHGQQDRVVPGNAATLQSDKALGGLTRFGSSFLSKFQVSEVCCQLLESVSLVDTPGVLSGDKQRLGRAYDFPQVCEWFAEHSDLILVFFDAHKLDISDELKEVLKVLEPHDDKIRIVLNKADQVGRQELMRVYGALMWSLGKVVTTPEVPRVFISSFHPENFTNDNGSALIEEEKMDLVKELRQLPMNSTTRKVNDLIKRARLARVHAIIISHLRSQLPSWYGKGAKQARLLENLVDEFTKVQQLHRIPTGDFPDIEEYCHKLKSHDLNSYPKFSTKHMSAIEEAVHHDIPELMRLYPPVFSELKSPLNTNPFDDSSMTLSCPAEELWKYDRINKEHFLKLFENQFPVNGKLDGASCRAFFMQSGLPEDEMAMAWAMCDLDKDGMLTFEEFAIMLYIVQLRLKGIELPKSLPAGLHPTRQAIE</sequence>
<feature type="domain" description="EF-hand" evidence="12">
    <location>
        <begin position="459"/>
        <end position="494"/>
    </location>
</feature>
<dbReference type="AlphaFoldDB" id="A0A2H9TFJ4"/>
<dbReference type="Gene3D" id="1.10.238.10">
    <property type="entry name" value="EF-hand"/>
    <property type="match status" value="1"/>
</dbReference>
<keyword evidence="4" id="KW-0597">Phosphoprotein</keyword>
<organism evidence="14 15">
    <name type="scientific">Paramicrosporidium saccamoebae</name>
    <dbReference type="NCBI Taxonomy" id="1246581"/>
    <lineage>
        <taxon>Eukaryota</taxon>
        <taxon>Fungi</taxon>
        <taxon>Fungi incertae sedis</taxon>
        <taxon>Cryptomycota</taxon>
        <taxon>Cryptomycota incertae sedis</taxon>
        <taxon>Paramicrosporidium</taxon>
    </lineage>
</organism>
<evidence type="ECO:0000256" key="9">
    <source>
        <dbReference type="ARBA" id="ARBA00022840"/>
    </source>
</evidence>
<dbReference type="GO" id="GO:0016197">
    <property type="term" value="P:endosomal transport"/>
    <property type="evidence" value="ECO:0007669"/>
    <property type="project" value="TreeGrafter"/>
</dbReference>
<keyword evidence="8" id="KW-0106">Calcium</keyword>
<dbReference type="Pfam" id="PF00350">
    <property type="entry name" value="Dynamin_N"/>
    <property type="match status" value="1"/>
</dbReference>
<dbReference type="OrthoDB" id="1716625at2759"/>
<dbReference type="Pfam" id="PF16880">
    <property type="entry name" value="EHD_N"/>
    <property type="match status" value="1"/>
</dbReference>
<dbReference type="InterPro" id="IPR000261">
    <property type="entry name" value="EH_dom"/>
</dbReference>
<dbReference type="Pfam" id="PF18150">
    <property type="entry name" value="DUF5600"/>
    <property type="match status" value="1"/>
</dbReference>
<evidence type="ECO:0000259" key="11">
    <source>
        <dbReference type="PROSITE" id="PS50031"/>
    </source>
</evidence>
<evidence type="ECO:0000256" key="7">
    <source>
        <dbReference type="ARBA" id="ARBA00022753"/>
    </source>
</evidence>
<protein>
    <submittedName>
        <fullName evidence="14">Uncharacterized protein</fullName>
    </submittedName>
</protein>
<dbReference type="PROSITE" id="PS50222">
    <property type="entry name" value="EF_HAND_2"/>
    <property type="match status" value="1"/>
</dbReference>
<keyword evidence="15" id="KW-1185">Reference proteome</keyword>
<dbReference type="CDD" id="cd00052">
    <property type="entry name" value="EH"/>
    <property type="match status" value="1"/>
</dbReference>
<dbReference type="Proteomes" id="UP000240830">
    <property type="component" value="Unassembled WGS sequence"/>
</dbReference>
<keyword evidence="6" id="KW-0547">Nucleotide-binding</keyword>
<dbReference type="InterPro" id="IPR011992">
    <property type="entry name" value="EF-hand-dom_pair"/>
</dbReference>
<keyword evidence="7" id="KW-0967">Endosome</keyword>
<keyword evidence="9" id="KW-0067">ATP-binding</keyword>
<dbReference type="GO" id="GO:0005525">
    <property type="term" value="F:GTP binding"/>
    <property type="evidence" value="ECO:0007669"/>
    <property type="project" value="InterPro"/>
</dbReference>
<dbReference type="InterPro" id="IPR040990">
    <property type="entry name" value="DUF5600"/>
</dbReference>
<dbReference type="EMBL" id="MTSL01000216">
    <property type="protein sequence ID" value="PJF16544.1"/>
    <property type="molecule type" value="Genomic_DNA"/>
</dbReference>
<dbReference type="PROSITE" id="PS50031">
    <property type="entry name" value="EH"/>
    <property type="match status" value="1"/>
</dbReference>
<dbReference type="PANTHER" id="PTHR11216">
    <property type="entry name" value="EH DOMAIN"/>
    <property type="match status" value="1"/>
</dbReference>
<evidence type="ECO:0000259" key="12">
    <source>
        <dbReference type="PROSITE" id="PS50222"/>
    </source>
</evidence>
<evidence type="ECO:0000259" key="13">
    <source>
        <dbReference type="PROSITE" id="PS51718"/>
    </source>
</evidence>
<evidence type="ECO:0000256" key="10">
    <source>
        <dbReference type="ARBA" id="ARBA00023136"/>
    </source>
</evidence>
<dbReference type="GO" id="GO:0005886">
    <property type="term" value="C:plasma membrane"/>
    <property type="evidence" value="ECO:0007669"/>
    <property type="project" value="UniProtKB-SubCell"/>
</dbReference>
<dbReference type="SUPFAM" id="SSF47473">
    <property type="entry name" value="EF-hand"/>
    <property type="match status" value="1"/>
</dbReference>
<dbReference type="InterPro" id="IPR031692">
    <property type="entry name" value="EHD_N"/>
</dbReference>
<keyword evidence="3" id="KW-1003">Cell membrane</keyword>
<dbReference type="GO" id="GO:0010008">
    <property type="term" value="C:endosome membrane"/>
    <property type="evidence" value="ECO:0007669"/>
    <property type="project" value="UniProtKB-SubCell"/>
</dbReference>